<dbReference type="Gene3D" id="3.40.50.80">
    <property type="entry name" value="Nucleotide-binding domain of ferredoxin-NADP reductase (FNR) module"/>
    <property type="match status" value="1"/>
</dbReference>
<dbReference type="InterPro" id="IPR017927">
    <property type="entry name" value="FAD-bd_FR_type"/>
</dbReference>
<evidence type="ECO:0000256" key="3">
    <source>
        <dbReference type="ARBA" id="ARBA00022714"/>
    </source>
</evidence>
<dbReference type="HOGENOM" id="CLU_003827_17_0_11"/>
<dbReference type="Gene3D" id="3.10.20.30">
    <property type="match status" value="1"/>
</dbReference>
<evidence type="ECO:0000259" key="9">
    <source>
        <dbReference type="PROSITE" id="PS51384"/>
    </source>
</evidence>
<dbReference type="PROSITE" id="PS51384">
    <property type="entry name" value="FAD_FR"/>
    <property type="match status" value="1"/>
</dbReference>
<dbReference type="Proteomes" id="UP000009235">
    <property type="component" value="Chromosome"/>
</dbReference>
<keyword evidence="2" id="KW-0285">Flavoprotein</keyword>
<dbReference type="InterPro" id="IPR036010">
    <property type="entry name" value="2Fe-2S_ferredoxin-like_sf"/>
</dbReference>
<dbReference type="Pfam" id="PF00111">
    <property type="entry name" value="Fer2"/>
    <property type="match status" value="1"/>
</dbReference>
<keyword evidence="3" id="KW-0001">2Fe-2S</keyword>
<dbReference type="GO" id="GO:0016491">
    <property type="term" value="F:oxidoreductase activity"/>
    <property type="evidence" value="ECO:0007669"/>
    <property type="project" value="UniProtKB-KW"/>
</dbReference>
<feature type="domain" description="FAD-binding FR-type" evidence="9">
    <location>
        <begin position="43"/>
        <end position="144"/>
    </location>
</feature>
<dbReference type="InterPro" id="IPR001041">
    <property type="entry name" value="2Fe-2S_ferredoxin-type"/>
</dbReference>
<keyword evidence="5" id="KW-0560">Oxidoreductase</keyword>
<dbReference type="InterPro" id="IPR050415">
    <property type="entry name" value="MRET"/>
</dbReference>
<dbReference type="EMBL" id="CP002786">
    <property type="protein sequence ID" value="AEF39186.1"/>
    <property type="molecule type" value="Genomic_DNA"/>
</dbReference>
<evidence type="ECO:0000256" key="2">
    <source>
        <dbReference type="ARBA" id="ARBA00022630"/>
    </source>
</evidence>
<dbReference type="PROSITE" id="PS51085">
    <property type="entry name" value="2FE2S_FER_2"/>
    <property type="match status" value="1"/>
</dbReference>
<dbReference type="RefSeq" id="WP_013805535.1">
    <property type="nucleotide sequence ID" value="NC_015564.1"/>
</dbReference>
<evidence type="ECO:0000256" key="7">
    <source>
        <dbReference type="ARBA" id="ARBA00023014"/>
    </source>
</evidence>
<dbReference type="CDD" id="cd00207">
    <property type="entry name" value="fer2"/>
    <property type="match status" value="1"/>
</dbReference>
<dbReference type="InterPro" id="IPR008333">
    <property type="entry name" value="Cbr1-like_FAD-bd_dom"/>
</dbReference>
<proteinExistence type="predicted"/>
<evidence type="ECO:0000256" key="5">
    <source>
        <dbReference type="ARBA" id="ARBA00023002"/>
    </source>
</evidence>
<dbReference type="PROSITE" id="PS00197">
    <property type="entry name" value="2FE2S_FER_1"/>
    <property type="match status" value="1"/>
</dbReference>
<gene>
    <name evidence="10" type="ordered locus">AS9A_0732</name>
</gene>
<keyword evidence="7" id="KW-0411">Iron-sulfur</keyword>
<organism evidence="10 11">
    <name type="scientific">Hoyosella subflava (strain DSM 45089 / JCM 17490 / NBRC 109087 / DQS3-9A1)</name>
    <name type="common">Amycolicicoccus subflavus</name>
    <dbReference type="NCBI Taxonomy" id="443218"/>
    <lineage>
        <taxon>Bacteria</taxon>
        <taxon>Bacillati</taxon>
        <taxon>Actinomycetota</taxon>
        <taxon>Actinomycetes</taxon>
        <taxon>Mycobacteriales</taxon>
        <taxon>Hoyosellaceae</taxon>
        <taxon>Hoyosella</taxon>
    </lineage>
</organism>
<dbReference type="SUPFAM" id="SSF54292">
    <property type="entry name" value="2Fe-2S ferredoxin-like"/>
    <property type="match status" value="1"/>
</dbReference>
<dbReference type="Gene3D" id="2.40.30.10">
    <property type="entry name" value="Translation factors"/>
    <property type="match status" value="1"/>
</dbReference>
<feature type="domain" description="2Fe-2S ferredoxin-type" evidence="8">
    <location>
        <begin position="267"/>
        <end position="350"/>
    </location>
</feature>
<dbReference type="eggNOG" id="COG1018">
    <property type="taxonomic scope" value="Bacteria"/>
</dbReference>
<evidence type="ECO:0000256" key="4">
    <source>
        <dbReference type="ARBA" id="ARBA00022723"/>
    </source>
</evidence>
<dbReference type="InterPro" id="IPR006058">
    <property type="entry name" value="2Fe2S_fd_BS"/>
</dbReference>
<keyword evidence="11" id="KW-1185">Reference proteome</keyword>
<keyword evidence="4" id="KW-0479">Metal-binding</keyword>
<dbReference type="PANTHER" id="PTHR47354">
    <property type="entry name" value="NADH OXIDOREDUCTASE HCR"/>
    <property type="match status" value="1"/>
</dbReference>
<evidence type="ECO:0000313" key="11">
    <source>
        <dbReference type="Proteomes" id="UP000009235"/>
    </source>
</evidence>
<dbReference type="GO" id="GO:0046872">
    <property type="term" value="F:metal ion binding"/>
    <property type="evidence" value="ECO:0007669"/>
    <property type="project" value="UniProtKB-KW"/>
</dbReference>
<dbReference type="Pfam" id="PF00970">
    <property type="entry name" value="FAD_binding_6"/>
    <property type="match status" value="1"/>
</dbReference>
<dbReference type="KEGG" id="asd:AS9A_0732"/>
<dbReference type="InterPro" id="IPR012675">
    <property type="entry name" value="Beta-grasp_dom_sf"/>
</dbReference>
<dbReference type="PANTHER" id="PTHR47354:SF1">
    <property type="entry name" value="CARNITINE MONOOXYGENASE REDUCTASE SUBUNIT"/>
    <property type="match status" value="1"/>
</dbReference>
<dbReference type="OrthoDB" id="502624at2"/>
<evidence type="ECO:0000256" key="6">
    <source>
        <dbReference type="ARBA" id="ARBA00023004"/>
    </source>
</evidence>
<sequence>MNEVRVEPTLKAIAGVARAYRNVVVCSPPVPVLAAPKPVRHSGYDFELVVQEAVAVADDVISLRLAAPDNLALPTWTPGAHLDVFLPSGRQRQYSLCGDPTDRSYYRIAVRRVPNGTASAEVHEHVKAGDSLRVRGPRNAFSFIEAPAYVLLAGGIGITPILPMFRAAAHAGVPTRLVYTGRTRASMPFVADIESISAPSRILPDDEYGAPNLTEHLVDIPPGAAVYVCGPPPMLESARTLLPQVNSTASLHMERFSAAPVRGGAPFQIKLARTGSTVDVAADETALAAIRRAFPGVAYSCQQGFCGSCKTRVLHGDVDHRDRLLTEPERQHSMLTCVSRSVDGPLILDL</sequence>
<dbReference type="PRINTS" id="PR00409">
    <property type="entry name" value="PHDIOXRDTASE"/>
</dbReference>
<comment type="cofactor">
    <cofactor evidence="1">
        <name>FAD</name>
        <dbReference type="ChEBI" id="CHEBI:57692"/>
    </cofactor>
</comment>
<accession>F6EL94</accession>
<reference evidence="10 11" key="1">
    <citation type="journal article" date="2011" name="J. Bacteriol.">
        <title>Complete genome sequence of Amycolicicoccus subflavus DQS3-9A1T, an actinomycete isolated from crude oil-polluted soil.</title>
        <authorList>
            <person name="Cai M."/>
            <person name="Chen W.M."/>
            <person name="Nie Y."/>
            <person name="Chi C.Q."/>
            <person name="Wang Y.N."/>
            <person name="Tang Y.Q."/>
            <person name="Li G.Y."/>
            <person name="Wu X.L."/>
        </authorList>
    </citation>
    <scope>NUCLEOTIDE SEQUENCE [LARGE SCALE GENOMIC DNA]</scope>
    <source>
        <strain evidence="11">DSM 45089 / DQS3-9A1</strain>
    </source>
</reference>
<dbReference type="GO" id="GO:0051537">
    <property type="term" value="F:2 iron, 2 sulfur cluster binding"/>
    <property type="evidence" value="ECO:0007669"/>
    <property type="project" value="UniProtKB-KW"/>
</dbReference>
<name>F6EL94_HOYSD</name>
<dbReference type="STRING" id="443218.AS9A_0732"/>
<dbReference type="SUPFAM" id="SSF52343">
    <property type="entry name" value="Ferredoxin reductase-like, C-terminal NADP-linked domain"/>
    <property type="match status" value="1"/>
</dbReference>
<dbReference type="InterPro" id="IPR017938">
    <property type="entry name" value="Riboflavin_synthase-like_b-brl"/>
</dbReference>
<dbReference type="CDD" id="cd06185">
    <property type="entry name" value="PDR_like"/>
    <property type="match status" value="1"/>
</dbReference>
<dbReference type="SUPFAM" id="SSF63380">
    <property type="entry name" value="Riboflavin synthase domain-like"/>
    <property type="match status" value="1"/>
</dbReference>
<dbReference type="AlphaFoldDB" id="F6EL94"/>
<protein>
    <submittedName>
        <fullName evidence="10">Putative iron-sulfur oxidoreductase</fullName>
    </submittedName>
</protein>
<evidence type="ECO:0000313" key="10">
    <source>
        <dbReference type="EMBL" id="AEF39186.1"/>
    </source>
</evidence>
<keyword evidence="6" id="KW-0408">Iron</keyword>
<evidence type="ECO:0000256" key="1">
    <source>
        <dbReference type="ARBA" id="ARBA00001974"/>
    </source>
</evidence>
<dbReference type="InterPro" id="IPR039261">
    <property type="entry name" value="FNR_nucleotide-bd"/>
</dbReference>
<evidence type="ECO:0000259" key="8">
    <source>
        <dbReference type="PROSITE" id="PS51085"/>
    </source>
</evidence>